<gene>
    <name evidence="2" type="ORF">ATO10_03540</name>
</gene>
<dbReference type="CDD" id="cd05483">
    <property type="entry name" value="retropepsin_like_bacteria"/>
    <property type="match status" value="1"/>
</dbReference>
<keyword evidence="2" id="KW-0378">Hydrolase</keyword>
<dbReference type="SUPFAM" id="SSF50630">
    <property type="entry name" value="Acid proteases"/>
    <property type="match status" value="1"/>
</dbReference>
<dbReference type="NCBIfam" id="TIGR02281">
    <property type="entry name" value="clan_AA_DTGA"/>
    <property type="match status" value="1"/>
</dbReference>
<dbReference type="STRING" id="1461693.ATO10_03540"/>
<feature type="transmembrane region" description="Helical" evidence="1">
    <location>
        <begin position="6"/>
        <end position="26"/>
    </location>
</feature>
<dbReference type="GO" id="GO:0006508">
    <property type="term" value="P:proteolysis"/>
    <property type="evidence" value="ECO:0007669"/>
    <property type="project" value="UniProtKB-KW"/>
</dbReference>
<dbReference type="Pfam" id="PF13975">
    <property type="entry name" value="gag-asp_proteas"/>
    <property type="match status" value="1"/>
</dbReference>
<dbReference type="Proteomes" id="UP000024836">
    <property type="component" value="Unassembled WGS sequence"/>
</dbReference>
<accession>A0A058ZRM5</accession>
<dbReference type="OrthoDB" id="7595324at2"/>
<evidence type="ECO:0000313" key="2">
    <source>
        <dbReference type="EMBL" id="KCV83802.1"/>
    </source>
</evidence>
<keyword evidence="1" id="KW-0812">Transmembrane</keyword>
<dbReference type="InterPro" id="IPR011969">
    <property type="entry name" value="Clan_AA_Asp_peptidase_C"/>
</dbReference>
<dbReference type="InterPro" id="IPR034122">
    <property type="entry name" value="Retropepsin-like_bacterial"/>
</dbReference>
<keyword evidence="1" id="KW-0472">Membrane</keyword>
<dbReference type="RefSeq" id="WP_035248044.1">
    <property type="nucleotide sequence ID" value="NZ_AQQY01000001.1"/>
</dbReference>
<dbReference type="GO" id="GO:0008233">
    <property type="term" value="F:peptidase activity"/>
    <property type="evidence" value="ECO:0007669"/>
    <property type="project" value="UniProtKB-KW"/>
</dbReference>
<organism evidence="2 3">
    <name type="scientific">Actibacterium atlanticum</name>
    <dbReference type="NCBI Taxonomy" id="1461693"/>
    <lineage>
        <taxon>Bacteria</taxon>
        <taxon>Pseudomonadati</taxon>
        <taxon>Pseudomonadota</taxon>
        <taxon>Alphaproteobacteria</taxon>
        <taxon>Rhodobacterales</taxon>
        <taxon>Roseobacteraceae</taxon>
        <taxon>Actibacterium</taxon>
    </lineage>
</organism>
<name>A0A058ZRM5_9RHOB</name>
<evidence type="ECO:0000313" key="3">
    <source>
        <dbReference type="Proteomes" id="UP000024836"/>
    </source>
</evidence>
<dbReference type="Gene3D" id="2.40.70.10">
    <property type="entry name" value="Acid Proteases"/>
    <property type="match status" value="1"/>
</dbReference>
<comment type="caution">
    <text evidence="2">The sequence shown here is derived from an EMBL/GenBank/DDBJ whole genome shotgun (WGS) entry which is preliminary data.</text>
</comment>
<protein>
    <submittedName>
        <fullName evidence="2">Aspartyl protease-like protein</fullName>
    </submittedName>
</protein>
<keyword evidence="1" id="KW-1133">Transmembrane helix</keyword>
<dbReference type="AlphaFoldDB" id="A0A058ZRM5"/>
<keyword evidence="2" id="KW-0645">Protease</keyword>
<dbReference type="EMBL" id="AQQY01000001">
    <property type="protein sequence ID" value="KCV83802.1"/>
    <property type="molecule type" value="Genomic_DNA"/>
</dbReference>
<reference evidence="2 3" key="1">
    <citation type="submission" date="2013-04" db="EMBL/GenBank/DDBJ databases">
        <title>Shimia sp. 22II-S11-Z10 Genome Sequencing.</title>
        <authorList>
            <person name="Lai Q."/>
            <person name="Li G."/>
            <person name="Shao Z."/>
        </authorList>
    </citation>
    <scope>NUCLEOTIDE SEQUENCE [LARGE SCALE GENOMIC DNA]</scope>
    <source>
        <strain evidence="3">22II-S11-Z10</strain>
    </source>
</reference>
<feature type="transmembrane region" description="Helical" evidence="1">
    <location>
        <begin position="38"/>
        <end position="56"/>
    </location>
</feature>
<proteinExistence type="predicted"/>
<dbReference type="InterPro" id="IPR021109">
    <property type="entry name" value="Peptidase_aspartic_dom_sf"/>
</dbReference>
<keyword evidence="3" id="KW-1185">Reference proteome</keyword>
<dbReference type="eggNOG" id="COG3577">
    <property type="taxonomic scope" value="Bacteria"/>
</dbReference>
<sequence>MDGDQIGRMIYLLMLLVAVGGYFIVANRHRAGQMLQQAAVWGLIFLGVIAGVGLWGDIRHTAVPRQSVFADDGRIELPRAPDGHFYLTAEVNGKPVQFVVDTGAGQIVLTQDDAARVGLPPEDLNFFGEARTANGVVKTASVRLDEISVGGISDTGVRAWVNGGEMDQSLMGMGYLQRFERVEFTRDTMILTR</sequence>
<evidence type="ECO:0000256" key="1">
    <source>
        <dbReference type="SAM" id="Phobius"/>
    </source>
</evidence>